<gene>
    <name evidence="2" type="ORF">AVDCRST_MAG33-1251</name>
</gene>
<evidence type="ECO:0000256" key="1">
    <source>
        <dbReference type="SAM" id="MobiDB-lite"/>
    </source>
</evidence>
<evidence type="ECO:0000313" key="2">
    <source>
        <dbReference type="EMBL" id="CAA9555536.1"/>
    </source>
</evidence>
<reference evidence="2" key="1">
    <citation type="submission" date="2020-02" db="EMBL/GenBank/DDBJ databases">
        <authorList>
            <person name="Meier V. D."/>
        </authorList>
    </citation>
    <scope>NUCLEOTIDE SEQUENCE</scope>
    <source>
        <strain evidence="2">AVDCRST_MAG33</strain>
    </source>
</reference>
<feature type="non-terminal residue" evidence="2">
    <location>
        <position position="1"/>
    </location>
</feature>
<feature type="non-terminal residue" evidence="2">
    <location>
        <position position="30"/>
    </location>
</feature>
<feature type="compositionally biased region" description="Polar residues" evidence="1">
    <location>
        <begin position="1"/>
        <end position="11"/>
    </location>
</feature>
<organism evidence="2">
    <name type="scientific">uncultured Thermomicrobiales bacterium</name>
    <dbReference type="NCBI Taxonomy" id="1645740"/>
    <lineage>
        <taxon>Bacteria</taxon>
        <taxon>Pseudomonadati</taxon>
        <taxon>Thermomicrobiota</taxon>
        <taxon>Thermomicrobia</taxon>
        <taxon>Thermomicrobiales</taxon>
        <taxon>environmental samples</taxon>
    </lineage>
</organism>
<name>A0A6J4UNC0_9BACT</name>
<feature type="compositionally biased region" description="Basic residues" evidence="1">
    <location>
        <begin position="18"/>
        <end position="30"/>
    </location>
</feature>
<sequence length="30" mass="3270">SAPSTPSATGAPSTWPRRPPRGWRRSPVRP</sequence>
<feature type="region of interest" description="Disordered" evidence="1">
    <location>
        <begin position="1"/>
        <end position="30"/>
    </location>
</feature>
<proteinExistence type="predicted"/>
<protein>
    <submittedName>
        <fullName evidence="2">Uncharacterized protein</fullName>
    </submittedName>
</protein>
<accession>A0A6J4UNC0</accession>
<dbReference type="AlphaFoldDB" id="A0A6J4UNC0"/>
<dbReference type="EMBL" id="CADCWK010000122">
    <property type="protein sequence ID" value="CAA9555536.1"/>
    <property type="molecule type" value="Genomic_DNA"/>
</dbReference>